<dbReference type="SMART" id="SM00014">
    <property type="entry name" value="acidPPc"/>
    <property type="match status" value="1"/>
</dbReference>
<feature type="transmembrane region" description="Helical" evidence="4">
    <location>
        <begin position="63"/>
        <end position="84"/>
    </location>
</feature>
<comment type="catalytic activity">
    <reaction evidence="3">
        <text>di-trans,octa-cis-undecaprenyl diphosphate + H2O = di-trans,octa-cis-undecaprenyl phosphate + phosphate + H(+)</text>
        <dbReference type="Rhea" id="RHEA:28094"/>
        <dbReference type="ChEBI" id="CHEBI:15377"/>
        <dbReference type="ChEBI" id="CHEBI:15378"/>
        <dbReference type="ChEBI" id="CHEBI:43474"/>
        <dbReference type="ChEBI" id="CHEBI:58405"/>
        <dbReference type="ChEBI" id="CHEBI:60392"/>
        <dbReference type="EC" id="3.6.1.27"/>
    </reaction>
</comment>
<dbReference type="SUPFAM" id="SSF48317">
    <property type="entry name" value="Acid phosphatase/Vanadium-dependent haloperoxidase"/>
    <property type="match status" value="1"/>
</dbReference>
<accession>A0ABS5YAB7</accession>
<evidence type="ECO:0000256" key="3">
    <source>
        <dbReference type="ARBA" id="ARBA00047594"/>
    </source>
</evidence>
<evidence type="ECO:0000256" key="1">
    <source>
        <dbReference type="ARBA" id="ARBA00012374"/>
    </source>
</evidence>
<dbReference type="EMBL" id="JAFJYC010000001">
    <property type="protein sequence ID" value="MBT9431902.1"/>
    <property type="molecule type" value="Genomic_DNA"/>
</dbReference>
<dbReference type="Pfam" id="PF01569">
    <property type="entry name" value="PAP2"/>
    <property type="match status" value="1"/>
</dbReference>
<dbReference type="CDD" id="cd03385">
    <property type="entry name" value="PAP2_BcrC_like"/>
    <property type="match status" value="1"/>
</dbReference>
<evidence type="ECO:0000313" key="7">
    <source>
        <dbReference type="Proteomes" id="UP000811282"/>
    </source>
</evidence>
<dbReference type="PANTHER" id="PTHR14969">
    <property type="entry name" value="SPHINGOSINE-1-PHOSPHATE PHOSPHOHYDROLASE"/>
    <property type="match status" value="1"/>
</dbReference>
<proteinExistence type="predicted"/>
<name>A0ABS5YAB7_9GAMM</name>
<dbReference type="Proteomes" id="UP000811282">
    <property type="component" value="Unassembled WGS sequence"/>
</dbReference>
<dbReference type="InterPro" id="IPR036938">
    <property type="entry name" value="PAP2/HPO_sf"/>
</dbReference>
<keyword evidence="4" id="KW-1133">Transmembrane helix</keyword>
<feature type="domain" description="Phosphatidic acid phosphatase type 2/haloperoxidase" evidence="5">
    <location>
        <begin position="62"/>
        <end position="172"/>
    </location>
</feature>
<protein>
    <recommendedName>
        <fullName evidence="1">undecaprenyl-diphosphate phosphatase</fullName>
        <ecNumber evidence="1">3.6.1.27</ecNumber>
    </recommendedName>
    <alternativeName>
        <fullName evidence="2">Undecaprenyl pyrophosphate phosphatase</fullName>
    </alternativeName>
</protein>
<dbReference type="EC" id="3.6.1.27" evidence="1"/>
<evidence type="ECO:0000256" key="2">
    <source>
        <dbReference type="ARBA" id="ARBA00032707"/>
    </source>
</evidence>
<dbReference type="InterPro" id="IPR033879">
    <property type="entry name" value="UPP_Pase"/>
</dbReference>
<feature type="transmembrane region" description="Helical" evidence="4">
    <location>
        <begin position="133"/>
        <end position="151"/>
    </location>
</feature>
<feature type="transmembrane region" description="Helical" evidence="4">
    <location>
        <begin position="111"/>
        <end position="128"/>
    </location>
</feature>
<feature type="transmembrane region" description="Helical" evidence="4">
    <location>
        <begin position="181"/>
        <end position="197"/>
    </location>
</feature>
<evidence type="ECO:0000259" key="5">
    <source>
        <dbReference type="SMART" id="SM00014"/>
    </source>
</evidence>
<dbReference type="PANTHER" id="PTHR14969:SF13">
    <property type="entry name" value="AT30094P"/>
    <property type="match status" value="1"/>
</dbReference>
<reference evidence="6 7" key="1">
    <citation type="journal article" date="2021" name="Genome Biol. Evol.">
        <title>The evolution of interdependence in a four-way mealybug symbiosis.</title>
        <authorList>
            <person name="Garber A.I."/>
            <person name="Kupper M."/>
            <person name="Laetsch D.R."/>
            <person name="Weldon S.R."/>
            <person name="Ladinsky M.S."/>
            <person name="Bjorkman P.J."/>
            <person name="McCutcheon J.P."/>
        </authorList>
    </citation>
    <scope>NUCLEOTIDE SEQUENCE [LARGE SCALE GENOMIC DNA]</scope>
    <source>
        <strain evidence="6">SOD</strain>
    </source>
</reference>
<dbReference type="InterPro" id="IPR000326">
    <property type="entry name" value="PAP2/HPO"/>
</dbReference>
<dbReference type="Gene3D" id="1.20.144.10">
    <property type="entry name" value="Phosphatidic acid phosphatase type 2/haloperoxidase"/>
    <property type="match status" value="1"/>
</dbReference>
<dbReference type="RefSeq" id="WP_215669108.1">
    <property type="nucleotide sequence ID" value="NZ_JAFJYC010000001.1"/>
</dbReference>
<evidence type="ECO:0000256" key="4">
    <source>
        <dbReference type="SAM" id="Phobius"/>
    </source>
</evidence>
<gene>
    <name evidence="6" type="ORF">JZM24_06665</name>
</gene>
<sequence length="203" mass="22381">MTTFSPALEQLNVYLFQLINAPAAVSAGMLRVGTFFASDAVALFPLVLLFNWFWRGEEQKKAVLYATLSMLLALAVNIALGMIWQHPRPFMIPVGQHFLYHAANNSFPSDHMSLACAISFSLIARGTLRRQGLALFALSVMVAWARVYMGVHFPLDMMASLGVALVSAALSLRCARAVNTVYAYVYPLYHALFAAGIRKGMMK</sequence>
<feature type="transmembrane region" description="Helical" evidence="4">
    <location>
        <begin position="35"/>
        <end position="54"/>
    </location>
</feature>
<keyword evidence="4" id="KW-0472">Membrane</keyword>
<organism evidence="6 7">
    <name type="scientific">Candidatus Sodalis endolongispinus</name>
    <dbReference type="NCBI Taxonomy" id="2812662"/>
    <lineage>
        <taxon>Bacteria</taxon>
        <taxon>Pseudomonadati</taxon>
        <taxon>Pseudomonadota</taxon>
        <taxon>Gammaproteobacteria</taxon>
        <taxon>Enterobacterales</taxon>
        <taxon>Bruguierivoracaceae</taxon>
        <taxon>Sodalis</taxon>
    </lineage>
</organism>
<evidence type="ECO:0000313" key="6">
    <source>
        <dbReference type="EMBL" id="MBT9431902.1"/>
    </source>
</evidence>
<keyword evidence="4" id="KW-0812">Transmembrane</keyword>
<comment type="caution">
    <text evidence="6">The sequence shown here is derived from an EMBL/GenBank/DDBJ whole genome shotgun (WGS) entry which is preliminary data.</text>
</comment>
<keyword evidence="7" id="KW-1185">Reference proteome</keyword>